<feature type="compositionally biased region" description="Acidic residues" evidence="1">
    <location>
        <begin position="116"/>
        <end position="128"/>
    </location>
</feature>
<comment type="caution">
    <text evidence="2">The sequence shown here is derived from an EMBL/GenBank/DDBJ whole genome shotgun (WGS) entry which is preliminary data.</text>
</comment>
<dbReference type="Proteomes" id="UP000284706">
    <property type="component" value="Unassembled WGS sequence"/>
</dbReference>
<dbReference type="STRING" id="231916.A0A409Y4W4"/>
<evidence type="ECO:0000313" key="2">
    <source>
        <dbReference type="EMBL" id="PPQ98032.1"/>
    </source>
</evidence>
<reference evidence="2 3" key="1">
    <citation type="journal article" date="2018" name="Evol. Lett.">
        <title>Horizontal gene cluster transfer increased hallucinogenic mushroom diversity.</title>
        <authorList>
            <person name="Reynolds H.T."/>
            <person name="Vijayakumar V."/>
            <person name="Gluck-Thaler E."/>
            <person name="Korotkin H.B."/>
            <person name="Matheny P.B."/>
            <person name="Slot J.C."/>
        </authorList>
    </citation>
    <scope>NUCLEOTIDE SEQUENCE [LARGE SCALE GENOMIC DNA]</scope>
    <source>
        <strain evidence="2 3">SRW20</strain>
    </source>
</reference>
<keyword evidence="3" id="KW-1185">Reference proteome</keyword>
<feature type="region of interest" description="Disordered" evidence="1">
    <location>
        <begin position="106"/>
        <end position="134"/>
    </location>
</feature>
<sequence length="194" mass="21648">MRHAPPDLKADIRSLMESLDEHKIYRIEKGQILGEDEVVKDVITIGLQNLTAGQKSPLSEYNIAFRRLQKRRKMKPVSASALESMTPPLHDTLPTPHLLPIPRAASQTPMPQIPPSEDDELEEIEEEPKGEAAQILEDVANGVVEKTLPRLSPEDVELDMNEVVVEDDEVVESEDDEEGEEDADLSWVDGEPGK</sequence>
<protein>
    <submittedName>
        <fullName evidence="2">Uncharacterized protein</fullName>
    </submittedName>
</protein>
<name>A0A409Y4W4_9AGAR</name>
<dbReference type="OrthoDB" id="2496395at2759"/>
<feature type="region of interest" description="Disordered" evidence="1">
    <location>
        <begin position="166"/>
        <end position="194"/>
    </location>
</feature>
<dbReference type="AlphaFoldDB" id="A0A409Y4W4"/>
<dbReference type="InParanoid" id="A0A409Y4W4"/>
<evidence type="ECO:0000313" key="3">
    <source>
        <dbReference type="Proteomes" id="UP000284706"/>
    </source>
</evidence>
<gene>
    <name evidence="2" type="ORF">CVT26_003094</name>
</gene>
<organism evidence="2 3">
    <name type="scientific">Gymnopilus dilepis</name>
    <dbReference type="NCBI Taxonomy" id="231916"/>
    <lineage>
        <taxon>Eukaryota</taxon>
        <taxon>Fungi</taxon>
        <taxon>Dikarya</taxon>
        <taxon>Basidiomycota</taxon>
        <taxon>Agaricomycotina</taxon>
        <taxon>Agaricomycetes</taxon>
        <taxon>Agaricomycetidae</taxon>
        <taxon>Agaricales</taxon>
        <taxon>Agaricineae</taxon>
        <taxon>Hymenogastraceae</taxon>
        <taxon>Gymnopilus</taxon>
    </lineage>
</organism>
<dbReference type="EMBL" id="NHYE01001152">
    <property type="protein sequence ID" value="PPQ98032.1"/>
    <property type="molecule type" value="Genomic_DNA"/>
</dbReference>
<feature type="compositionally biased region" description="Acidic residues" evidence="1">
    <location>
        <begin position="166"/>
        <end position="184"/>
    </location>
</feature>
<evidence type="ECO:0000256" key="1">
    <source>
        <dbReference type="SAM" id="MobiDB-lite"/>
    </source>
</evidence>
<proteinExistence type="predicted"/>
<accession>A0A409Y4W4</accession>